<evidence type="ECO:0000313" key="3">
    <source>
        <dbReference type="EMBL" id="SEJ35505.1"/>
    </source>
</evidence>
<gene>
    <name evidence="3" type="ORF">SAMN04487997_3119</name>
</gene>
<dbReference type="GO" id="GO:0005975">
    <property type="term" value="P:carbohydrate metabolic process"/>
    <property type="evidence" value="ECO:0007669"/>
    <property type="project" value="InterPro"/>
</dbReference>
<dbReference type="Pfam" id="PF03632">
    <property type="entry name" value="Glyco_hydro_65m"/>
    <property type="match status" value="1"/>
</dbReference>
<accession>A0A1H6YFH6</accession>
<dbReference type="AlphaFoldDB" id="A0A1H6YFH6"/>
<dbReference type="SUPFAM" id="SSF48208">
    <property type="entry name" value="Six-hairpin glycosidases"/>
    <property type="match status" value="1"/>
</dbReference>
<dbReference type="Proteomes" id="UP000199420">
    <property type="component" value="Unassembled WGS sequence"/>
</dbReference>
<evidence type="ECO:0000259" key="2">
    <source>
        <dbReference type="Pfam" id="PF03636"/>
    </source>
</evidence>
<evidence type="ECO:0000259" key="1">
    <source>
        <dbReference type="Pfam" id="PF03632"/>
    </source>
</evidence>
<reference evidence="3 4" key="1">
    <citation type="submission" date="2016-10" db="EMBL/GenBank/DDBJ databases">
        <authorList>
            <person name="de Groot N.N."/>
        </authorList>
    </citation>
    <scope>NUCLEOTIDE SEQUENCE [LARGE SCALE GENOMIC DNA]</scope>
    <source>
        <strain evidence="3 4">DSM 26515</strain>
    </source>
</reference>
<keyword evidence="3" id="KW-0378">Hydrolase</keyword>
<feature type="domain" description="Glycoside hydrolase family 65 N-terminal" evidence="2">
    <location>
        <begin position="118"/>
        <end position="337"/>
    </location>
</feature>
<dbReference type="PANTHER" id="PTHR11051:SF8">
    <property type="entry name" value="PROTEIN-GLUCOSYLGALACTOSYLHYDROXYLYSINE GLUCOSIDASE"/>
    <property type="match status" value="1"/>
</dbReference>
<dbReference type="Pfam" id="PF03636">
    <property type="entry name" value="Glyco_hydro_65N"/>
    <property type="match status" value="1"/>
</dbReference>
<dbReference type="InterPro" id="IPR005196">
    <property type="entry name" value="Glyco_hydro_65_N"/>
</dbReference>
<dbReference type="Gene3D" id="1.50.10.10">
    <property type="match status" value="1"/>
</dbReference>
<protein>
    <submittedName>
        <fullName evidence="3">Trehalose and maltose hydrolase (Possible phosphorylase)</fullName>
    </submittedName>
</protein>
<feature type="domain" description="Glycoside hydrolase family 65 central catalytic" evidence="1">
    <location>
        <begin position="396"/>
        <end position="616"/>
    </location>
</feature>
<name>A0A1H6YFH6_9GAMM</name>
<sequence length="794" mass="87291">MIGKAASVGAWRARPGWWPRTERAPTGTLLDSTGLLDGLTRCLPWLLACAAFALSAPASATDPGFLLTATARDFSSYFPTQLGNGYFATLSGPRGTEGNLSYMVAFMDYAKGDISRPAAVPGWSGIDYSTGHSAAGHFWLNQVALDPLVFRDYRQVLDLHDGTLTTRYRYDDHGRATQVQVTSLVSQASPHLAVTQLSITPEFDGQVELSFPLDLWAPHQPRFDLAELTGEQMQEAVAANNLTLKAIPPATPDRAALWYHGDTRVLDGHGDAQARTLSLDGRAEQGLAMAEAIAVALPEGLVPNDARIYRSPWRLSLELKATVRKGHTYTFAKFVALSREGWGGDAKADLALVRKAREDGFARLREAHVAAWQKLWRSDIRIEGDPEAQRMVHSDLYYLLSNVTPGTAWPSGACGLTPGYAGHVFWDNDTWLFPALLLLHPERARSLVDFRSRTLPAAQARARERGLRGAMYPWESDPLRGTEQTPHAAYVLGEREIHVNADVAIAQWQYWLASGDKAWLRDHGWPVMRAVADFWASRATWIPERRRYEILHVTSVDEDYNDVPNDTFTNVSARKALQLATQAAIVLGEPADPHWAEVAGKLYIPLDAKTGHHLDFDPSVPHDIDSWGGSSLPMLVLPTLDLPMDPGLRRRDYDYAMAPITQSHRDPNSMGLAPMAIYAATLGDAAAAGAWFERNRTAGVLQPPFNVRTETPNNNTGYFVTAAGGLLQTIEYGFTGLRLQSGGLVQAYAPVLPPAWQSFTMTHVALRGAYYDITVSRGRDGRAVLTRRPAEGTP</sequence>
<dbReference type="Gene3D" id="2.70.98.40">
    <property type="entry name" value="Glycoside hydrolase, family 65, N-terminal domain"/>
    <property type="match status" value="1"/>
</dbReference>
<dbReference type="GO" id="GO:0030246">
    <property type="term" value="F:carbohydrate binding"/>
    <property type="evidence" value="ECO:0007669"/>
    <property type="project" value="InterPro"/>
</dbReference>
<dbReference type="Gene3D" id="2.60.420.10">
    <property type="entry name" value="Maltose phosphorylase, domain 3"/>
    <property type="match status" value="1"/>
</dbReference>
<keyword evidence="4" id="KW-1185">Reference proteome</keyword>
<dbReference type="STRING" id="529704.SAMN02927913_2322"/>
<organism evidence="3 4">
    <name type="scientific">Frateuria terrea</name>
    <dbReference type="NCBI Taxonomy" id="529704"/>
    <lineage>
        <taxon>Bacteria</taxon>
        <taxon>Pseudomonadati</taxon>
        <taxon>Pseudomonadota</taxon>
        <taxon>Gammaproteobacteria</taxon>
        <taxon>Lysobacterales</taxon>
        <taxon>Rhodanobacteraceae</taxon>
        <taxon>Frateuria</taxon>
    </lineage>
</organism>
<dbReference type="InterPro" id="IPR005195">
    <property type="entry name" value="Glyco_hydro_65_M"/>
</dbReference>
<dbReference type="InterPro" id="IPR011013">
    <property type="entry name" value="Gal_mutarotase_sf_dom"/>
</dbReference>
<dbReference type="EMBL" id="FNYC01000006">
    <property type="protein sequence ID" value="SEJ35505.1"/>
    <property type="molecule type" value="Genomic_DNA"/>
</dbReference>
<dbReference type="InterPro" id="IPR012341">
    <property type="entry name" value="6hp_glycosidase-like_sf"/>
</dbReference>
<dbReference type="PANTHER" id="PTHR11051">
    <property type="entry name" value="GLYCOSYL HYDROLASE-RELATED"/>
    <property type="match status" value="1"/>
</dbReference>
<dbReference type="GO" id="GO:0004553">
    <property type="term" value="F:hydrolase activity, hydrolyzing O-glycosyl compounds"/>
    <property type="evidence" value="ECO:0007669"/>
    <property type="project" value="TreeGrafter"/>
</dbReference>
<dbReference type="SUPFAM" id="SSF74650">
    <property type="entry name" value="Galactose mutarotase-like"/>
    <property type="match status" value="1"/>
</dbReference>
<dbReference type="GO" id="GO:0016757">
    <property type="term" value="F:glycosyltransferase activity"/>
    <property type="evidence" value="ECO:0007669"/>
    <property type="project" value="UniProtKB-ARBA"/>
</dbReference>
<evidence type="ECO:0000313" key="4">
    <source>
        <dbReference type="Proteomes" id="UP000199420"/>
    </source>
</evidence>
<proteinExistence type="predicted"/>
<dbReference type="InterPro" id="IPR008928">
    <property type="entry name" value="6-hairpin_glycosidase_sf"/>
</dbReference>
<dbReference type="InterPro" id="IPR037018">
    <property type="entry name" value="GH65_N"/>
</dbReference>